<reference evidence="2" key="1">
    <citation type="submission" date="2016-04" db="EMBL/GenBank/DDBJ databases">
        <authorList>
            <person name="Zhang B."/>
        </authorList>
    </citation>
    <scope>NUCLEOTIDE SEQUENCE [LARGE SCALE GENOMIC DNA]</scope>
    <source>
        <strain evidence="2">S10</strain>
    </source>
</reference>
<dbReference type="STRING" id="1783515.A4E84_29815"/>
<dbReference type="Gene3D" id="1.10.10.60">
    <property type="entry name" value="Homeodomain-like"/>
    <property type="match status" value="1"/>
</dbReference>
<dbReference type="EMBL" id="CP015098">
    <property type="protein sequence ID" value="AMW13325.1"/>
    <property type="molecule type" value="Genomic_DNA"/>
</dbReference>
<dbReference type="AlphaFoldDB" id="A0A143C8P3"/>
<dbReference type="SUPFAM" id="SSF46894">
    <property type="entry name" value="C-terminal effector domain of the bipartite response regulators"/>
    <property type="match status" value="1"/>
</dbReference>
<dbReference type="GO" id="GO:0003677">
    <property type="term" value="F:DNA binding"/>
    <property type="evidence" value="ECO:0007669"/>
    <property type="project" value="InterPro"/>
</dbReference>
<dbReference type="RefSeq" id="WP_062929493.1">
    <property type="nucleotide sequence ID" value="NZ_CP015098.1"/>
</dbReference>
<evidence type="ECO:0008006" key="3">
    <source>
        <dbReference type="Google" id="ProtNLM"/>
    </source>
</evidence>
<dbReference type="KEGG" id="stsi:A4E84_29815"/>
<keyword evidence="2" id="KW-1185">Reference proteome</keyword>
<dbReference type="Proteomes" id="UP000076096">
    <property type="component" value="Chromosome"/>
</dbReference>
<gene>
    <name evidence="1" type="ORF">A4E84_29815</name>
</gene>
<dbReference type="InterPro" id="IPR016032">
    <property type="entry name" value="Sig_transdc_resp-reg_C-effctor"/>
</dbReference>
<name>A0A143C8P3_9ACTN</name>
<dbReference type="GO" id="GO:0006355">
    <property type="term" value="P:regulation of DNA-templated transcription"/>
    <property type="evidence" value="ECO:0007669"/>
    <property type="project" value="InterPro"/>
</dbReference>
<sequence length="173" mass="18984">MSSRTFSALDEETLRQLHADGVSRNEIARQMEWSVGTITNHAQRLGLSFDREAVRAATDARQVDLKDRRQRLQEQFLDLAEHTMTRARSRYLLTGFSHTGEITTESVPEPPAKETKDFTLAASSAITSALKLAQVDAGDTGRENARGLLQSLSDAMATAARELGGDDADEYGS</sequence>
<accession>A0A143C8P3</accession>
<evidence type="ECO:0000313" key="2">
    <source>
        <dbReference type="Proteomes" id="UP000076096"/>
    </source>
</evidence>
<evidence type="ECO:0000313" key="1">
    <source>
        <dbReference type="EMBL" id="AMW13325.1"/>
    </source>
</evidence>
<proteinExistence type="predicted"/>
<protein>
    <recommendedName>
        <fullName evidence="3">Helix-turn-helix domain containing protein</fullName>
    </recommendedName>
</protein>
<organism evidence="1 2">
    <name type="scientific">Streptomyces qaidamensis</name>
    <dbReference type="NCBI Taxonomy" id="1783515"/>
    <lineage>
        <taxon>Bacteria</taxon>
        <taxon>Bacillati</taxon>
        <taxon>Actinomycetota</taxon>
        <taxon>Actinomycetes</taxon>
        <taxon>Kitasatosporales</taxon>
        <taxon>Streptomycetaceae</taxon>
        <taxon>Streptomyces</taxon>
        <taxon>Streptomyces aurantiacus group</taxon>
    </lineage>
</organism>